<sequence>PPPEGKKPSSADEMKQALLGMMTDEEKRLIGLCVIDCSFSNQDSNKP</sequence>
<reference evidence="1" key="1">
    <citation type="submission" date="2018-06" db="EMBL/GenBank/DDBJ databases">
        <authorList>
            <person name="Zhirakovskaya E."/>
        </authorList>
    </citation>
    <scope>NUCLEOTIDE SEQUENCE</scope>
</reference>
<name>A0A3B1APD8_9ZZZZ</name>
<evidence type="ECO:0000313" key="1">
    <source>
        <dbReference type="EMBL" id="VAX01724.1"/>
    </source>
</evidence>
<accession>A0A3B1APD8</accession>
<proteinExistence type="predicted"/>
<feature type="non-terminal residue" evidence="1">
    <location>
        <position position="1"/>
    </location>
</feature>
<gene>
    <name evidence="1" type="ORF">MNBD_GAMMA22-2110</name>
</gene>
<protein>
    <submittedName>
        <fullName evidence="1">Uncharacterized protein</fullName>
    </submittedName>
</protein>
<dbReference type="EMBL" id="UOFS01000049">
    <property type="protein sequence ID" value="VAX01724.1"/>
    <property type="molecule type" value="Genomic_DNA"/>
</dbReference>
<organism evidence="1">
    <name type="scientific">hydrothermal vent metagenome</name>
    <dbReference type="NCBI Taxonomy" id="652676"/>
    <lineage>
        <taxon>unclassified sequences</taxon>
        <taxon>metagenomes</taxon>
        <taxon>ecological metagenomes</taxon>
    </lineage>
</organism>
<dbReference type="AlphaFoldDB" id="A0A3B1APD8"/>